<feature type="region of interest" description="Disordered" evidence="1">
    <location>
        <begin position="206"/>
        <end position="240"/>
    </location>
</feature>
<feature type="region of interest" description="Disordered" evidence="1">
    <location>
        <begin position="1"/>
        <end position="53"/>
    </location>
</feature>
<dbReference type="AlphaFoldDB" id="A0A162YX27"/>
<dbReference type="OrthoDB" id="5407305at2759"/>
<feature type="compositionally biased region" description="Polar residues" evidence="1">
    <location>
        <begin position="511"/>
        <end position="523"/>
    </location>
</feature>
<comment type="caution">
    <text evidence="2">The sequence shown here is derived from an EMBL/GenBank/DDBJ whole genome shotgun (WGS) entry which is preliminary data.</text>
</comment>
<feature type="region of interest" description="Disordered" evidence="1">
    <location>
        <begin position="738"/>
        <end position="761"/>
    </location>
</feature>
<accession>A0A162YX27</accession>
<gene>
    <name evidence="2" type="ORF">ST47_g8572</name>
</gene>
<dbReference type="Proteomes" id="UP000076837">
    <property type="component" value="Unassembled WGS sequence"/>
</dbReference>
<feature type="region of interest" description="Disordered" evidence="1">
    <location>
        <begin position="65"/>
        <end position="168"/>
    </location>
</feature>
<organism evidence="2 3">
    <name type="scientific">Didymella rabiei</name>
    <name type="common">Chickpea ascochyta blight fungus</name>
    <name type="synonym">Mycosphaerella rabiei</name>
    <dbReference type="NCBI Taxonomy" id="5454"/>
    <lineage>
        <taxon>Eukaryota</taxon>
        <taxon>Fungi</taxon>
        <taxon>Dikarya</taxon>
        <taxon>Ascomycota</taxon>
        <taxon>Pezizomycotina</taxon>
        <taxon>Dothideomycetes</taxon>
        <taxon>Pleosporomycetidae</taxon>
        <taxon>Pleosporales</taxon>
        <taxon>Pleosporineae</taxon>
        <taxon>Didymellaceae</taxon>
        <taxon>Ascochyta</taxon>
    </lineage>
</organism>
<feature type="compositionally biased region" description="Polar residues" evidence="1">
    <location>
        <begin position="476"/>
        <end position="497"/>
    </location>
</feature>
<feature type="region of interest" description="Disordered" evidence="1">
    <location>
        <begin position="476"/>
        <end position="570"/>
    </location>
</feature>
<feature type="compositionally biased region" description="Low complexity" evidence="1">
    <location>
        <begin position="667"/>
        <end position="689"/>
    </location>
</feature>
<keyword evidence="3" id="KW-1185">Reference proteome</keyword>
<reference evidence="2 3" key="1">
    <citation type="journal article" date="2016" name="Sci. Rep.">
        <title>Draft genome sequencing and secretome analysis of fungal phytopathogen Ascochyta rabiei provides insight into the necrotrophic effector repertoire.</title>
        <authorList>
            <person name="Verma S."/>
            <person name="Gazara R.K."/>
            <person name="Nizam S."/>
            <person name="Parween S."/>
            <person name="Chattopadhyay D."/>
            <person name="Verma P.K."/>
        </authorList>
    </citation>
    <scope>NUCLEOTIDE SEQUENCE [LARGE SCALE GENOMIC DNA]</scope>
    <source>
        <strain evidence="2 3">ArDII</strain>
    </source>
</reference>
<feature type="region of interest" description="Disordered" evidence="1">
    <location>
        <begin position="287"/>
        <end position="314"/>
    </location>
</feature>
<feature type="compositionally biased region" description="Polar residues" evidence="1">
    <location>
        <begin position="538"/>
        <end position="558"/>
    </location>
</feature>
<proteinExistence type="predicted"/>
<feature type="compositionally biased region" description="Polar residues" evidence="1">
    <location>
        <begin position="31"/>
        <end position="52"/>
    </location>
</feature>
<evidence type="ECO:0000313" key="3">
    <source>
        <dbReference type="Proteomes" id="UP000076837"/>
    </source>
</evidence>
<evidence type="ECO:0000256" key="1">
    <source>
        <dbReference type="SAM" id="MobiDB-lite"/>
    </source>
</evidence>
<feature type="compositionally biased region" description="Polar residues" evidence="1">
    <location>
        <begin position="212"/>
        <end position="232"/>
    </location>
</feature>
<feature type="region of interest" description="Disordered" evidence="1">
    <location>
        <begin position="615"/>
        <end position="650"/>
    </location>
</feature>
<protein>
    <submittedName>
        <fullName evidence="2">Uncharacterized protein</fullName>
    </submittedName>
</protein>
<feature type="region of interest" description="Disordered" evidence="1">
    <location>
        <begin position="664"/>
        <end position="693"/>
    </location>
</feature>
<sequence length="940" mass="100845">MSKPLVDVDANPRQPGFRAIKDSSKIPSPPQFQRSSRTGGRSPFSVSTTGSPCYTVMPQATEVVVSPTPTSRLPRKSTPTQSAFSKSYTYGTGHETPRSSLSRSRAGLKQSAIAVPLSSDFDKMSPSMGRNKPLPSPPIAQLVNPQSPPKAQRTLVDAEAGSPTEDEWPILQPENISLLKAPALSASDGLQQRVVSEESVLRRNSIPMLKSRVTTPSSVENRTPSQKSSQSTAEDDSSHKIFRQMTEPRTFGLTNPCVNSFHAFSTNTEVAIRSPLACKRRTPPSVLIPPRISSKRGSLPISGKTHNEVPIPHVSDPSRLVKSCSTKCPVLETAAGLPLSGQLPTEELETDKQQRSLGTKHGELAFPGTTPATESHYGSIDSISMWSLAAGSSLDDEPEAYYEGSVRVRRLSTNPFSGPILRISAEADAVLLGRDDSMPAVPALPEHVPEKTSQERSLGTLARHVCNQDLVKVIPSTGSRSLTPSSGEMEGNESTPVKITPIRSMQPPRNPSNGDFSKMSTSPAGLVPIEIGQDEQVGDSSPDNSCDSFKVSQETPLSQAKAKSKDQIPNEVQKHSYVGRMHHLHVPELNSAQEAGNYSTTLQVEIPQRAMQVMGTDGGLSKSSARKRLPMTWMMPKGAASTAKKDNVGRSKTSPLLLSAERLNNQASASSTRPPSSFSSSFAQPSPSHADVHRLVPPRLGATVGSPHANDCSEGVRYSEQNVADAALKIKAKRSFRDIFHRRDPKPTSQPAKKLDSTRSSIVGSVLTQRIRTSTNCPKGSLARSDAVNAEAKHSITTSLSNDAVGTESNRQAALATLDPSLPDISSRPAPVAQYDTATVVHKILDHVTSMGADSPDRLRGLEIAEAVLHAVECSQEASMSAELARKHACDAELSAERAGVELKRLVKLCEHGFDSETLRAMKQLITASGVARLSVSAEE</sequence>
<evidence type="ECO:0000313" key="2">
    <source>
        <dbReference type="EMBL" id="KZM20279.1"/>
    </source>
</evidence>
<feature type="compositionally biased region" description="Polar residues" evidence="1">
    <location>
        <begin position="67"/>
        <end position="90"/>
    </location>
</feature>
<name>A0A162YX27_DIDRA</name>
<dbReference type="EMBL" id="JYNV01000283">
    <property type="protein sequence ID" value="KZM20279.1"/>
    <property type="molecule type" value="Genomic_DNA"/>
</dbReference>